<dbReference type="Proteomes" id="UP000321822">
    <property type="component" value="Unassembled WGS sequence"/>
</dbReference>
<comment type="caution">
    <text evidence="1">The sequence shown here is derived from an EMBL/GenBank/DDBJ whole genome shotgun (WGS) entry which is preliminary data.</text>
</comment>
<accession>A0A5C6Q7N5</accession>
<dbReference type="InterPro" id="IPR036390">
    <property type="entry name" value="WH_DNA-bd_sf"/>
</dbReference>
<reference evidence="1 2" key="1">
    <citation type="submission" date="2019-07" db="EMBL/GenBank/DDBJ databases">
        <title>Genomes of sea-ice associated Colwellia species.</title>
        <authorList>
            <person name="Bowman J.P."/>
        </authorList>
    </citation>
    <scope>NUCLEOTIDE SEQUENCE [LARGE SCALE GENOMIC DNA]</scope>
    <source>
        <strain evidence="1 2">ACAM 459</strain>
    </source>
</reference>
<dbReference type="EMBL" id="VOLT01000012">
    <property type="protein sequence ID" value="TWX64873.1"/>
    <property type="molecule type" value="Genomic_DNA"/>
</dbReference>
<name>A0A5C6Q7N5_9GAMM</name>
<organism evidence="1 2">
    <name type="scientific">Colwellia demingiae</name>
    <dbReference type="NCBI Taxonomy" id="89401"/>
    <lineage>
        <taxon>Bacteria</taxon>
        <taxon>Pseudomonadati</taxon>
        <taxon>Pseudomonadota</taxon>
        <taxon>Gammaproteobacteria</taxon>
        <taxon>Alteromonadales</taxon>
        <taxon>Colwelliaceae</taxon>
        <taxon>Colwellia</taxon>
    </lineage>
</organism>
<dbReference type="SUPFAM" id="SSF46785">
    <property type="entry name" value="Winged helix' DNA-binding domain"/>
    <property type="match status" value="1"/>
</dbReference>
<evidence type="ECO:0000313" key="2">
    <source>
        <dbReference type="Proteomes" id="UP000321822"/>
    </source>
</evidence>
<evidence type="ECO:0000313" key="1">
    <source>
        <dbReference type="EMBL" id="TWX64873.1"/>
    </source>
</evidence>
<protein>
    <submittedName>
        <fullName evidence="1">Uncharacterized protein</fullName>
    </submittedName>
</protein>
<sequence length="172" mass="20020">MENINVISNYTTERPDGQICPVEIDTDKDTNEQQARQKSAPFFAFNKQNYKAKVMLAREEPLANSLFEFFVSEMDKTNAICISMSTLEKLFKKSRQSISKHIKILVKRNFVEIFKIGNMNAYAINAFIVFTQGDSNLWKAKFTATIYADFDEQNEMIKREYTRQITTKKGRK</sequence>
<dbReference type="OrthoDB" id="6399123at2"/>
<proteinExistence type="predicted"/>
<keyword evidence="2" id="KW-1185">Reference proteome</keyword>
<gene>
    <name evidence="1" type="ORF">ESZ36_19475</name>
</gene>
<dbReference type="AlphaFoldDB" id="A0A5C6Q7N5"/>
<dbReference type="RefSeq" id="WP_146790961.1">
    <property type="nucleotide sequence ID" value="NZ_VOLT01000012.1"/>
</dbReference>